<dbReference type="PROSITE" id="PS51257">
    <property type="entry name" value="PROKAR_LIPOPROTEIN"/>
    <property type="match status" value="1"/>
</dbReference>
<feature type="transmembrane region" description="Helical" evidence="1">
    <location>
        <begin position="7"/>
        <end position="33"/>
    </location>
</feature>
<keyword evidence="1" id="KW-0472">Membrane</keyword>
<sequence length="144" mass="14430">MRVVLRVLFLLPFAFVAACVFAALFLVLAVIGLGPDGAYVGPYWGETALLTLGVAAAAAVVAALPAFVAILAAEILAIRSVLFYLLLGGSIGIGGGLFLHAPDGVLAAADAQLFGATGCVGGLAYWLMAGRGAGLAQPEESQAV</sequence>
<dbReference type="Proteomes" id="UP000773614">
    <property type="component" value="Unassembled WGS sequence"/>
</dbReference>
<dbReference type="AlphaFoldDB" id="A0A964T6K0"/>
<feature type="transmembrane region" description="Helical" evidence="1">
    <location>
        <begin position="81"/>
        <end position="99"/>
    </location>
</feature>
<name>A0A964T6K0_9HYPH</name>
<evidence type="ECO:0000313" key="2">
    <source>
        <dbReference type="EMBL" id="MYZ49344.1"/>
    </source>
</evidence>
<dbReference type="OrthoDB" id="8099726at2"/>
<comment type="caution">
    <text evidence="2">The sequence shown here is derived from an EMBL/GenBank/DDBJ whole genome shotgun (WGS) entry which is preliminary data.</text>
</comment>
<reference evidence="2" key="1">
    <citation type="submission" date="2019-03" db="EMBL/GenBank/DDBJ databases">
        <title>Afifella sp. nov., isolated from activated sludge.</title>
        <authorList>
            <person name="Li Q."/>
            <person name="Liu Y."/>
        </authorList>
    </citation>
    <scope>NUCLEOTIDE SEQUENCE</scope>
    <source>
        <strain evidence="2">L72</strain>
    </source>
</reference>
<feature type="transmembrane region" description="Helical" evidence="1">
    <location>
        <begin position="105"/>
        <end position="127"/>
    </location>
</feature>
<proteinExistence type="predicted"/>
<keyword evidence="1" id="KW-0812">Transmembrane</keyword>
<dbReference type="RefSeq" id="WP_161141684.1">
    <property type="nucleotide sequence ID" value="NZ_SPKJ01000070.1"/>
</dbReference>
<evidence type="ECO:0000313" key="3">
    <source>
        <dbReference type="Proteomes" id="UP000773614"/>
    </source>
</evidence>
<protein>
    <submittedName>
        <fullName evidence="2">Uncharacterized protein</fullName>
    </submittedName>
</protein>
<keyword evidence="1" id="KW-1133">Transmembrane helix</keyword>
<accession>A0A964T6K0</accession>
<organism evidence="2 3">
    <name type="scientific">Propylenella binzhouense</name>
    <dbReference type="NCBI Taxonomy" id="2555902"/>
    <lineage>
        <taxon>Bacteria</taxon>
        <taxon>Pseudomonadati</taxon>
        <taxon>Pseudomonadota</taxon>
        <taxon>Alphaproteobacteria</taxon>
        <taxon>Hyphomicrobiales</taxon>
        <taxon>Propylenellaceae</taxon>
        <taxon>Propylenella</taxon>
    </lineage>
</organism>
<evidence type="ECO:0000256" key="1">
    <source>
        <dbReference type="SAM" id="Phobius"/>
    </source>
</evidence>
<gene>
    <name evidence="2" type="ORF">E4O86_16665</name>
</gene>
<dbReference type="EMBL" id="SPKJ01000070">
    <property type="protein sequence ID" value="MYZ49344.1"/>
    <property type="molecule type" value="Genomic_DNA"/>
</dbReference>
<feature type="transmembrane region" description="Helical" evidence="1">
    <location>
        <begin position="48"/>
        <end position="72"/>
    </location>
</feature>
<keyword evidence="3" id="KW-1185">Reference proteome</keyword>